<accession>A0A239A0G4</accession>
<dbReference type="SMART" id="SM00471">
    <property type="entry name" value="HDc"/>
    <property type="match status" value="1"/>
</dbReference>
<gene>
    <name evidence="2" type="ORF">SAMN06265340_1149</name>
</gene>
<organism evidence="2 3">
    <name type="scientific">Desulfurobacterium atlanticum</name>
    <dbReference type="NCBI Taxonomy" id="240169"/>
    <lineage>
        <taxon>Bacteria</taxon>
        <taxon>Pseudomonadati</taxon>
        <taxon>Aquificota</taxon>
        <taxon>Aquificia</taxon>
        <taxon>Desulfurobacteriales</taxon>
        <taxon>Desulfurobacteriaceae</taxon>
        <taxon>Desulfurobacterium</taxon>
    </lineage>
</organism>
<dbReference type="EMBL" id="FZOB01000014">
    <property type="protein sequence ID" value="SNR89127.1"/>
    <property type="molecule type" value="Genomic_DNA"/>
</dbReference>
<keyword evidence="3" id="KW-1185">Reference proteome</keyword>
<dbReference type="PROSITE" id="PS51831">
    <property type="entry name" value="HD"/>
    <property type="match status" value="1"/>
</dbReference>
<dbReference type="OrthoDB" id="247014at2"/>
<dbReference type="Proteomes" id="UP000198405">
    <property type="component" value="Unassembled WGS sequence"/>
</dbReference>
<dbReference type="SUPFAM" id="SSF109604">
    <property type="entry name" value="HD-domain/PDEase-like"/>
    <property type="match status" value="1"/>
</dbReference>
<dbReference type="CDD" id="cd00077">
    <property type="entry name" value="HDc"/>
    <property type="match status" value="1"/>
</dbReference>
<dbReference type="InterPro" id="IPR006674">
    <property type="entry name" value="HD_domain"/>
</dbReference>
<dbReference type="Pfam" id="PF01966">
    <property type="entry name" value="HD"/>
    <property type="match status" value="1"/>
</dbReference>
<name>A0A239A0G4_9BACT</name>
<evidence type="ECO:0000313" key="2">
    <source>
        <dbReference type="EMBL" id="SNR89127.1"/>
    </source>
</evidence>
<dbReference type="InterPro" id="IPR003607">
    <property type="entry name" value="HD/PDEase_dom"/>
</dbReference>
<proteinExistence type="predicted"/>
<evidence type="ECO:0000313" key="3">
    <source>
        <dbReference type="Proteomes" id="UP000198405"/>
    </source>
</evidence>
<feature type="domain" description="HD" evidence="1">
    <location>
        <begin position="37"/>
        <end position="140"/>
    </location>
</feature>
<dbReference type="Gene3D" id="1.10.3210.10">
    <property type="entry name" value="Hypothetical protein af1432"/>
    <property type="match status" value="1"/>
</dbReference>
<evidence type="ECO:0000259" key="1">
    <source>
        <dbReference type="PROSITE" id="PS51831"/>
    </source>
</evidence>
<sequence length="223" mass="26064">MRKFKLTYRKLLKDDKVKFYIERADFFLQNMGYTYHGLKHVVWVAGKAREILKKLGYSEKETELAGIAGLLHDIGNIVSRHNHAQSGALLAYQLLKRYKELTEEELTELMYAIGNHESDTGVPVTPVAAAVVIADKCHVTRNRVRNRDHLREDIHDRVNYAVYYNNIEIDRNERIIKLVIKMDTEISDILEFFNIFNERMKMCKTASKVLNCQFRIKINDTDL</sequence>
<dbReference type="InterPro" id="IPR039967">
    <property type="entry name" value="MJ1020-like"/>
</dbReference>
<dbReference type="PANTHER" id="PTHR40517">
    <property type="entry name" value="METAL-DEPENDENT PHOSPHOHYDROLASE, HD SUPERFAMILY-RELATED"/>
    <property type="match status" value="1"/>
</dbReference>
<reference evidence="3" key="1">
    <citation type="submission" date="2017-06" db="EMBL/GenBank/DDBJ databases">
        <authorList>
            <person name="Varghese N."/>
            <person name="Submissions S."/>
        </authorList>
    </citation>
    <scope>NUCLEOTIDE SEQUENCE [LARGE SCALE GENOMIC DNA]</scope>
    <source>
        <strain evidence="3">DSM 15668</strain>
    </source>
</reference>
<dbReference type="AlphaFoldDB" id="A0A239A0G4"/>
<protein>
    <recommendedName>
        <fullName evidence="1">HD domain-containing protein</fullName>
    </recommendedName>
</protein>
<dbReference type="PANTHER" id="PTHR40517:SF1">
    <property type="entry name" value="METAL-DEPENDENT PHOSPHOHYDROLASE, HD SUPERFAMILY-RELATED"/>
    <property type="match status" value="1"/>
</dbReference>
<dbReference type="RefSeq" id="WP_089323590.1">
    <property type="nucleotide sequence ID" value="NZ_FZOB01000014.1"/>
</dbReference>